<keyword evidence="7" id="KW-0479">Metal-binding</keyword>
<proteinExistence type="inferred from homology"/>
<dbReference type="EMBL" id="JAAAIM010000580">
    <property type="protein sequence ID" value="KAG0286361.1"/>
    <property type="molecule type" value="Genomic_DNA"/>
</dbReference>
<dbReference type="PANTHER" id="PTHR12147">
    <property type="entry name" value="METALLOPEPTIDASE M28 FAMILY MEMBER"/>
    <property type="match status" value="1"/>
</dbReference>
<dbReference type="Proteomes" id="UP001194696">
    <property type="component" value="Unassembled WGS sequence"/>
</dbReference>
<accession>A0ABQ7JWY4</accession>
<dbReference type="Pfam" id="PF22249">
    <property type="entry name" value="ERMP1-TM"/>
    <property type="match status" value="1"/>
</dbReference>
<evidence type="ECO:0000256" key="5">
    <source>
        <dbReference type="ARBA" id="ARBA00022824"/>
    </source>
</evidence>
<evidence type="ECO:0000256" key="8">
    <source>
        <dbReference type="SAM" id="Phobius"/>
    </source>
</evidence>
<dbReference type="InterPro" id="IPR053974">
    <property type="entry name" value="ERMP1_1-A_TM"/>
</dbReference>
<feature type="domain" description="Endoplasmic reticulum metallopeptidase 1/1-A TM" evidence="10">
    <location>
        <begin position="266"/>
        <end position="474"/>
    </location>
</feature>
<evidence type="ECO:0000256" key="4">
    <source>
        <dbReference type="ARBA" id="ARBA00022801"/>
    </source>
</evidence>
<comment type="similarity">
    <text evidence="7">Belongs to the peptidase M28 family.</text>
</comment>
<keyword evidence="8" id="KW-0472">Membrane</keyword>
<evidence type="ECO:0000256" key="3">
    <source>
        <dbReference type="ARBA" id="ARBA00022670"/>
    </source>
</evidence>
<comment type="caution">
    <text evidence="11">The sequence shown here is derived from an EMBL/GenBank/DDBJ whole genome shotgun (WGS) entry which is preliminary data.</text>
</comment>
<reference evidence="11 12" key="1">
    <citation type="journal article" date="2020" name="Fungal Divers.">
        <title>Resolving the Mortierellaceae phylogeny through synthesis of multi-gene phylogenetics and phylogenomics.</title>
        <authorList>
            <person name="Vandepol N."/>
            <person name="Liber J."/>
            <person name="Desiro A."/>
            <person name="Na H."/>
            <person name="Kennedy M."/>
            <person name="Barry K."/>
            <person name="Grigoriev I.V."/>
            <person name="Miller A.N."/>
            <person name="O'Donnell K."/>
            <person name="Stajich J.E."/>
            <person name="Bonito G."/>
        </authorList>
    </citation>
    <scope>NUCLEOTIDE SEQUENCE [LARGE SCALE GENOMIC DNA]</scope>
    <source>
        <strain evidence="11 12">AD045</strain>
    </source>
</reference>
<keyword evidence="3 7" id="KW-0645">Protease</keyword>
<comment type="cofactor">
    <cofactor evidence="1">
        <name>Zn(2+)</name>
        <dbReference type="ChEBI" id="CHEBI:29105"/>
    </cofactor>
</comment>
<dbReference type="InterPro" id="IPR045175">
    <property type="entry name" value="M28_fam"/>
</dbReference>
<feature type="transmembrane region" description="Helical" evidence="8">
    <location>
        <begin position="301"/>
        <end position="322"/>
    </location>
</feature>
<dbReference type="Gene3D" id="3.40.630.10">
    <property type="entry name" value="Zn peptidases"/>
    <property type="match status" value="1"/>
</dbReference>
<organism evidence="11 12">
    <name type="scientific">Linnemannia gamsii</name>
    <dbReference type="NCBI Taxonomy" id="64522"/>
    <lineage>
        <taxon>Eukaryota</taxon>
        <taxon>Fungi</taxon>
        <taxon>Fungi incertae sedis</taxon>
        <taxon>Mucoromycota</taxon>
        <taxon>Mortierellomycotina</taxon>
        <taxon>Mortierellomycetes</taxon>
        <taxon>Mortierellales</taxon>
        <taxon>Mortierellaceae</taxon>
        <taxon>Linnemannia</taxon>
    </lineage>
</organism>
<comment type="subcellular location">
    <subcellularLocation>
        <location evidence="2">Endoplasmic reticulum</location>
    </subcellularLocation>
</comment>
<keyword evidence="5" id="KW-0256">Endoplasmic reticulum</keyword>
<evidence type="ECO:0000256" key="1">
    <source>
        <dbReference type="ARBA" id="ARBA00001947"/>
    </source>
</evidence>
<feature type="transmembrane region" description="Helical" evidence="8">
    <location>
        <begin position="266"/>
        <end position="289"/>
    </location>
</feature>
<protein>
    <recommendedName>
        <fullName evidence="7">Peptide hydrolase</fullName>
        <ecNumber evidence="7">3.4.-.-</ecNumber>
    </recommendedName>
</protein>
<keyword evidence="12" id="KW-1185">Reference proteome</keyword>
<keyword evidence="4 7" id="KW-0378">Hydrolase</keyword>
<dbReference type="EC" id="3.4.-.-" evidence="7"/>
<evidence type="ECO:0000259" key="10">
    <source>
        <dbReference type="Pfam" id="PF22249"/>
    </source>
</evidence>
<evidence type="ECO:0000259" key="9">
    <source>
        <dbReference type="Pfam" id="PF04389"/>
    </source>
</evidence>
<dbReference type="SUPFAM" id="SSF53187">
    <property type="entry name" value="Zn-dependent exopeptidases"/>
    <property type="match status" value="1"/>
</dbReference>
<sequence length="739" mass="81076">VMKMYSNLTNIVVRLSCGSECNQNAVLLNAHYDTTLGSPGAVDDGLGVAVLMDVLRVMSQSPAPKKNSVIFSFNGAEESFQDASHLFIVNHELKGSVRAVVNIEGSDSTGPEILYQANAQIMIDAYKKAPYPHGTVLANDIFATGIILSDTDFLIFRDHGNIPGIDMAVYKNSYVYHTQLDVNENMEAGLHQHMGENVLAIVNHVANEADLQEIPELTNDIVYFDFIGLFFVTYSVATATKIHIVLGLFAIVALCLGASRPSMKSILSILVSFVAALAGPSAMASLFVALGKPMQWFSHEWYSLMTFGPLSVACLLAVQYVVHDSKASPGANELSIFSGLQIIFTGALGLATYFGIASNFILAMYSFSITVALIYNCTRVGVQKRVGEQAGEVEINAVDFVSYLVASILPTTYFASAAYSLIDIFVPLTGRMGPSTPVDHIVAGLVGFVVFFICPPLLAFAHRFGRPVLLKLITALLVVQVPLFLYTLVVLTPYDHMHPKRMFVQHLRNTTSGETAVFLAHADRGAIHDSYICCLEDMLGAKAVYKTSKEDKDDWNSVFPISEFIDSFVIDTTPYIRTETTNKTIAESSAPLTNLIKNAPRLIAENESYDPATGLRKMTLLCSFPDHIWTVITFDAQLKSWTLSSAPPSPDRFHYVIRNAGGYGTGGWRLDLEYTAEGPEDKLRIGMISMETEGFDWRAEKERELEGTGEIAVMRKVVRSQPDFLPLTYISTVATVFNL</sequence>
<feature type="transmembrane region" description="Helical" evidence="8">
    <location>
        <begin position="468"/>
        <end position="491"/>
    </location>
</feature>
<keyword evidence="6 7" id="KW-0862">Zinc</keyword>
<evidence type="ECO:0000313" key="12">
    <source>
        <dbReference type="Proteomes" id="UP001194696"/>
    </source>
</evidence>
<feature type="domain" description="Peptidase M28" evidence="9">
    <location>
        <begin position="10"/>
        <end position="201"/>
    </location>
</feature>
<feature type="non-terminal residue" evidence="11">
    <location>
        <position position="1"/>
    </location>
</feature>
<feature type="transmembrane region" description="Helical" evidence="8">
    <location>
        <begin position="441"/>
        <end position="461"/>
    </location>
</feature>
<name>A0ABQ7JWY4_9FUNG</name>
<feature type="transmembrane region" description="Helical" evidence="8">
    <location>
        <begin position="334"/>
        <end position="354"/>
    </location>
</feature>
<evidence type="ECO:0000256" key="6">
    <source>
        <dbReference type="ARBA" id="ARBA00022833"/>
    </source>
</evidence>
<keyword evidence="8" id="KW-0812">Transmembrane</keyword>
<evidence type="ECO:0000256" key="2">
    <source>
        <dbReference type="ARBA" id="ARBA00004240"/>
    </source>
</evidence>
<feature type="transmembrane region" description="Helical" evidence="8">
    <location>
        <begin position="360"/>
        <end position="377"/>
    </location>
</feature>
<keyword evidence="8" id="KW-1133">Transmembrane helix</keyword>
<evidence type="ECO:0000256" key="7">
    <source>
        <dbReference type="RuleBase" id="RU361240"/>
    </source>
</evidence>
<dbReference type="PANTHER" id="PTHR12147:SF22">
    <property type="entry name" value="ENDOPLASMIC RETICULUM METALLOPEPTIDASE 1"/>
    <property type="match status" value="1"/>
</dbReference>
<gene>
    <name evidence="11" type="ORF">BGZ96_009520</name>
</gene>
<feature type="transmembrane region" description="Helical" evidence="8">
    <location>
        <begin position="221"/>
        <end position="254"/>
    </location>
</feature>
<feature type="transmembrane region" description="Helical" evidence="8">
    <location>
        <begin position="398"/>
        <end position="421"/>
    </location>
</feature>
<dbReference type="Pfam" id="PF04389">
    <property type="entry name" value="Peptidase_M28"/>
    <property type="match status" value="1"/>
</dbReference>
<evidence type="ECO:0000313" key="11">
    <source>
        <dbReference type="EMBL" id="KAG0286361.1"/>
    </source>
</evidence>
<dbReference type="InterPro" id="IPR007484">
    <property type="entry name" value="Peptidase_M28"/>
</dbReference>